<evidence type="ECO:0000313" key="3">
    <source>
        <dbReference type="Proteomes" id="UP001150266"/>
    </source>
</evidence>
<dbReference type="OrthoDB" id="3045818at2759"/>
<evidence type="ECO:0000256" key="1">
    <source>
        <dbReference type="SAM" id="MobiDB-lite"/>
    </source>
</evidence>
<organism evidence="2 3">
    <name type="scientific">Lentinula aciculospora</name>
    <dbReference type="NCBI Taxonomy" id="153920"/>
    <lineage>
        <taxon>Eukaryota</taxon>
        <taxon>Fungi</taxon>
        <taxon>Dikarya</taxon>
        <taxon>Basidiomycota</taxon>
        <taxon>Agaricomycotina</taxon>
        <taxon>Agaricomycetes</taxon>
        <taxon>Agaricomycetidae</taxon>
        <taxon>Agaricales</taxon>
        <taxon>Marasmiineae</taxon>
        <taxon>Omphalotaceae</taxon>
        <taxon>Lentinula</taxon>
    </lineage>
</organism>
<name>A0A9W9APK8_9AGAR</name>
<dbReference type="Proteomes" id="UP001150266">
    <property type="component" value="Unassembled WGS sequence"/>
</dbReference>
<keyword evidence="3" id="KW-1185">Reference proteome</keyword>
<feature type="region of interest" description="Disordered" evidence="1">
    <location>
        <begin position="100"/>
        <end position="119"/>
    </location>
</feature>
<proteinExistence type="predicted"/>
<sequence length="480" mass="54695">MLSIQLSRRASRFLVAAERPLSTSSLCLLRAVYILRRNFSSQCFHTRAHCLAGRLETRILLAQQRHYRYNTHHDKLSPQLYSNIRNRCLVSCHRRQYTSGITHSERPSDSVSKSDAANEGDEMDIYTAQTILSILDRAKQVWPSPKVPVPPGWSADWDSWDMLLSIYWTSPQYLMLPLIEMIFNIYFGTKGETRPIVYSTSELGLTNPDAEEGERDREYKAFVFTVVERPDEFYLSEFHDEPALFRILLPDPKDSQPQENQQLVESLLVELLATPDRLAFERMQPSPEGSAALHRILARDRTVIPELEHFLGYVPEHTELWEEKPQNPYPEQAAEEGESSEATAEDKQIAETSRLLKEIEARSPEFKEASHAWDKEMLDVSSLVSDDEVDPDSVESSISAIGLKEEMAELESMMDSADGEMRKLDESLQKSLDGDPASAASTFHELPGFLRVEVDEADEDHVKLSVPFKEEEGQKDSQSV</sequence>
<feature type="region of interest" description="Disordered" evidence="1">
    <location>
        <begin position="321"/>
        <end position="348"/>
    </location>
</feature>
<comment type="caution">
    <text evidence="2">The sequence shown here is derived from an EMBL/GenBank/DDBJ whole genome shotgun (WGS) entry which is preliminary data.</text>
</comment>
<feature type="compositionally biased region" description="Basic and acidic residues" evidence="1">
    <location>
        <begin position="419"/>
        <end position="428"/>
    </location>
</feature>
<protein>
    <submittedName>
        <fullName evidence="2">Uncharacterized protein</fullName>
    </submittedName>
</protein>
<feature type="region of interest" description="Disordered" evidence="1">
    <location>
        <begin position="414"/>
        <end position="440"/>
    </location>
</feature>
<reference evidence="2" key="1">
    <citation type="submission" date="2022-08" db="EMBL/GenBank/DDBJ databases">
        <title>A Global Phylogenomic Analysis of the Shiitake Genus Lentinula.</title>
        <authorList>
            <consortium name="DOE Joint Genome Institute"/>
            <person name="Sierra-Patev S."/>
            <person name="Min B."/>
            <person name="Naranjo-Ortiz M."/>
            <person name="Looney B."/>
            <person name="Konkel Z."/>
            <person name="Slot J.C."/>
            <person name="Sakamoto Y."/>
            <person name="Steenwyk J.L."/>
            <person name="Rokas A."/>
            <person name="Carro J."/>
            <person name="Camarero S."/>
            <person name="Ferreira P."/>
            <person name="Molpeceres G."/>
            <person name="Ruiz-Duenas F.J."/>
            <person name="Serrano A."/>
            <person name="Henrissat B."/>
            <person name="Drula E."/>
            <person name="Hughes K.W."/>
            <person name="Mata J.L."/>
            <person name="Ishikawa N.K."/>
            <person name="Vargas-Isla R."/>
            <person name="Ushijima S."/>
            <person name="Smith C.A."/>
            <person name="Ahrendt S."/>
            <person name="Andreopoulos W."/>
            <person name="He G."/>
            <person name="Labutti K."/>
            <person name="Lipzen A."/>
            <person name="Ng V."/>
            <person name="Riley R."/>
            <person name="Sandor L."/>
            <person name="Barry K."/>
            <person name="Martinez A.T."/>
            <person name="Xiao Y."/>
            <person name="Gibbons J.G."/>
            <person name="Terashima K."/>
            <person name="Grigoriev I.V."/>
            <person name="Hibbett D.S."/>
        </authorList>
    </citation>
    <scope>NUCLEOTIDE SEQUENCE</scope>
    <source>
        <strain evidence="2">JLM2183</strain>
    </source>
</reference>
<dbReference type="AlphaFoldDB" id="A0A9W9APK8"/>
<gene>
    <name evidence="2" type="ORF">J3R30DRAFT_3430204</name>
</gene>
<accession>A0A9W9APK8</accession>
<evidence type="ECO:0000313" key="2">
    <source>
        <dbReference type="EMBL" id="KAJ4487661.1"/>
    </source>
</evidence>
<dbReference type="EMBL" id="JAOTPV010000002">
    <property type="protein sequence ID" value="KAJ4487661.1"/>
    <property type="molecule type" value="Genomic_DNA"/>
</dbReference>